<dbReference type="Proteomes" id="UP000245956">
    <property type="component" value="Unassembled WGS sequence"/>
</dbReference>
<feature type="region of interest" description="Disordered" evidence="1">
    <location>
        <begin position="404"/>
        <end position="453"/>
    </location>
</feature>
<feature type="region of interest" description="Disordered" evidence="1">
    <location>
        <begin position="507"/>
        <end position="541"/>
    </location>
</feature>
<dbReference type="AlphaFoldDB" id="A0A2U3ENW7"/>
<dbReference type="EMBL" id="LCWV01000001">
    <property type="protein sequence ID" value="PWI76182.1"/>
    <property type="molecule type" value="Genomic_DNA"/>
</dbReference>
<feature type="compositionally biased region" description="Polar residues" evidence="1">
    <location>
        <begin position="53"/>
        <end position="63"/>
    </location>
</feature>
<accession>A0A2U3ENW7</accession>
<sequence length="734" mass="79369">MCKWGPGLDSGLHAARTTEVSGLQGGVCSASLASADQPRAPDTSSASEEKRASGTTSEATMPRQTEMLGRTSTRDACVGRVPVPGRTTACGLLRPLPSRDGALQRPGWTAVGETGRRGGKNRAERERQTASLAPAKVKQVEKRDPLVIYRLFPAAGWSQALDAAEAVPSVGDGGGGGVVSAPSKHWRLAGVGSHGTGGGPWAKLMTWVEAEAGMAGRTRHAGGARGGYPGEQAALHSTDTANRSASQHTRIFGGDGHHQYLRCLSGGRDPACPVQFERRGVHKGDSEPALTHLSTPVIGHQKSSVRHAAGLAVMRAHPRAGHHMMMDEWTDGLEREHPTRALSHSRAPSLHCINQVIPLCDRRPVLSLGHHHQHHLFLCSLVRGYRCIYCTALCAARRVSPNKQREQLDDDSCSSTCSSSDIHQQRHRTRSRADPATSDVARRASHTPPPSTHDLAPLVCVFVPVRIHGTRRRPNDAPPPVTATAANHPLSLPQHHYRTDPAPLSFSPSLASSSIPRPNKTTPLAKRHRRGDTASKPPTYTAPHCTIVAHRQSTADNRRPPPRRTHHDVSSLGFFLNKRPASLLRPPIPLRKPTIIRWLARPPPVARQPAIVARPPSRRRVRYLTDPIIIPRSCSWWLVLFLVPPPERPPSPNSAAFGPTRIQHVHTHTDFNLTHQASTYCAKCLARARSNWGEGVQSATGLRIPSETGAHSLPSSLTAVGVCAPRHSTAFTAY</sequence>
<feature type="compositionally biased region" description="Low complexity" evidence="1">
    <location>
        <begin position="507"/>
        <end position="518"/>
    </location>
</feature>
<proteinExistence type="predicted"/>
<comment type="caution">
    <text evidence="2">The sequence shown here is derived from an EMBL/GenBank/DDBJ whole genome shotgun (WGS) entry which is preliminary data.</text>
</comment>
<evidence type="ECO:0000313" key="2">
    <source>
        <dbReference type="EMBL" id="PWI76182.1"/>
    </source>
</evidence>
<protein>
    <submittedName>
        <fullName evidence="2">Uncharacterized protein</fullName>
    </submittedName>
</protein>
<gene>
    <name evidence="2" type="ORF">PCL_03376</name>
</gene>
<feature type="region of interest" description="Disordered" evidence="1">
    <location>
        <begin position="32"/>
        <end position="132"/>
    </location>
</feature>
<evidence type="ECO:0000256" key="1">
    <source>
        <dbReference type="SAM" id="MobiDB-lite"/>
    </source>
</evidence>
<reference evidence="2 3" key="1">
    <citation type="journal article" date="2016" name="Front. Microbiol.">
        <title>Genome and transcriptome sequences reveal the specific parasitism of the nematophagous Purpureocillium lilacinum 36-1.</title>
        <authorList>
            <person name="Xie J."/>
            <person name="Li S."/>
            <person name="Mo C."/>
            <person name="Xiao X."/>
            <person name="Peng D."/>
            <person name="Wang G."/>
            <person name="Xiao Y."/>
        </authorList>
    </citation>
    <scope>NUCLEOTIDE SEQUENCE [LARGE SCALE GENOMIC DNA]</scope>
    <source>
        <strain evidence="2 3">36-1</strain>
    </source>
</reference>
<evidence type="ECO:0000313" key="3">
    <source>
        <dbReference type="Proteomes" id="UP000245956"/>
    </source>
</evidence>
<name>A0A2U3ENW7_PURLI</name>
<organism evidence="2 3">
    <name type="scientific">Purpureocillium lilacinum</name>
    <name type="common">Paecilomyces lilacinus</name>
    <dbReference type="NCBI Taxonomy" id="33203"/>
    <lineage>
        <taxon>Eukaryota</taxon>
        <taxon>Fungi</taxon>
        <taxon>Dikarya</taxon>
        <taxon>Ascomycota</taxon>
        <taxon>Pezizomycotina</taxon>
        <taxon>Sordariomycetes</taxon>
        <taxon>Hypocreomycetidae</taxon>
        <taxon>Hypocreales</taxon>
        <taxon>Ophiocordycipitaceae</taxon>
        <taxon>Purpureocillium</taxon>
    </lineage>
</organism>